<feature type="region of interest" description="Disordered" evidence="1">
    <location>
        <begin position="1"/>
        <end position="39"/>
    </location>
</feature>
<protein>
    <submittedName>
        <fullName evidence="2">Uncharacterized protein</fullName>
    </submittedName>
</protein>
<dbReference type="AlphaFoldDB" id="A0A645DAK7"/>
<feature type="compositionally biased region" description="Basic and acidic residues" evidence="1">
    <location>
        <begin position="1"/>
        <end position="10"/>
    </location>
</feature>
<evidence type="ECO:0000313" key="2">
    <source>
        <dbReference type="EMBL" id="MPM86108.1"/>
    </source>
</evidence>
<feature type="compositionally biased region" description="Basic and acidic residues" evidence="1">
    <location>
        <begin position="59"/>
        <end position="84"/>
    </location>
</feature>
<sequence>MLDRVLGERRGRARRPGGRGSGDRGPHRGTRHRACITRPEDADRAADLLGGVAHLLVHGPRDGEELGHAESQPRHGHHSDDHSRQSHTPNRTG</sequence>
<gene>
    <name evidence="2" type="ORF">SDC9_133191</name>
</gene>
<proteinExistence type="predicted"/>
<dbReference type="EMBL" id="VSSQ01034232">
    <property type="protein sequence ID" value="MPM86108.1"/>
    <property type="molecule type" value="Genomic_DNA"/>
</dbReference>
<accession>A0A645DAK7</accession>
<feature type="region of interest" description="Disordered" evidence="1">
    <location>
        <begin position="59"/>
        <end position="93"/>
    </location>
</feature>
<evidence type="ECO:0000256" key="1">
    <source>
        <dbReference type="SAM" id="MobiDB-lite"/>
    </source>
</evidence>
<name>A0A645DAK7_9ZZZZ</name>
<reference evidence="2" key="1">
    <citation type="submission" date="2019-08" db="EMBL/GenBank/DDBJ databases">
        <authorList>
            <person name="Kucharzyk K."/>
            <person name="Murdoch R.W."/>
            <person name="Higgins S."/>
            <person name="Loffler F."/>
        </authorList>
    </citation>
    <scope>NUCLEOTIDE SEQUENCE</scope>
</reference>
<organism evidence="2">
    <name type="scientific">bioreactor metagenome</name>
    <dbReference type="NCBI Taxonomy" id="1076179"/>
    <lineage>
        <taxon>unclassified sequences</taxon>
        <taxon>metagenomes</taxon>
        <taxon>ecological metagenomes</taxon>
    </lineage>
</organism>
<comment type="caution">
    <text evidence="2">The sequence shown here is derived from an EMBL/GenBank/DDBJ whole genome shotgun (WGS) entry which is preliminary data.</text>
</comment>